<evidence type="ECO:0000313" key="9">
    <source>
        <dbReference type="Proteomes" id="UP000543556"/>
    </source>
</evidence>
<keyword evidence="5" id="KW-0326">Glycosidase</keyword>
<evidence type="ECO:0000256" key="5">
    <source>
        <dbReference type="ARBA" id="ARBA00023295"/>
    </source>
</evidence>
<keyword evidence="6" id="KW-0732">Signal</keyword>
<dbReference type="EC" id="3.2.1.52" evidence="3"/>
<dbReference type="GO" id="GO:0004563">
    <property type="term" value="F:beta-N-acetylhexosaminidase activity"/>
    <property type="evidence" value="ECO:0007669"/>
    <property type="project" value="UniProtKB-EC"/>
</dbReference>
<dbReference type="GO" id="GO:0005975">
    <property type="term" value="P:carbohydrate metabolic process"/>
    <property type="evidence" value="ECO:0007669"/>
    <property type="project" value="InterPro"/>
</dbReference>
<accession>A0A7Y7IH99</accession>
<sequence>MRQFQKFRPLKSLAILATLLAAMPLAGAATAAAPASLGWTTPAQHLAHMTLQQRVGQLFMVAAGATGASQATMNVLSWDHVGNVYLAGRSSAGINATAAVVRRMTNTVSTATTDNEYLAVATDQEGGYVQVLSGPGFSKIPTALAQGTLSTATLEADAKNWGNQLRWAGLKVDLAPVLDTVTQAFAPSNAPIGYYDREYGYTPAAVSAKGNAFLAGIKAGYVMPTVKHFPGLGRVTGNTDVTGNVHDTQTTINDPNLLPFQTAINNGARWVMVSSAYYDRIDSRPGKIAPFSTVVMGTMLRHNAGFTGIIVSDDLCGAAQLAPWSWAVRANNFINAGGTMILCANPNAVPYMYAAVLQLAQQRPDFLAKVNAAVLTILTVKHGQ</sequence>
<dbReference type="PANTHER" id="PTHR30480:SF13">
    <property type="entry name" value="BETA-HEXOSAMINIDASE"/>
    <property type="match status" value="1"/>
</dbReference>
<feature type="domain" description="Glycoside hydrolase family 3 N-terminal" evidence="7">
    <location>
        <begin position="50"/>
        <end position="379"/>
    </location>
</feature>
<dbReference type="InterPro" id="IPR036962">
    <property type="entry name" value="Glyco_hydro_3_N_sf"/>
</dbReference>
<reference evidence="8 9" key="1">
    <citation type="submission" date="2020-02" db="EMBL/GenBank/DDBJ databases">
        <title>Genome sequence of strain AETb3-4.</title>
        <authorList>
            <person name="Gao J."/>
            <person name="Zhang X."/>
        </authorList>
    </citation>
    <scope>NUCLEOTIDE SEQUENCE [LARGE SCALE GENOMIC DNA]</scope>
    <source>
        <strain evidence="8 9">AETb3-4</strain>
    </source>
</reference>
<evidence type="ECO:0000256" key="2">
    <source>
        <dbReference type="ARBA" id="ARBA00005336"/>
    </source>
</evidence>
<evidence type="ECO:0000256" key="1">
    <source>
        <dbReference type="ARBA" id="ARBA00001231"/>
    </source>
</evidence>
<evidence type="ECO:0000256" key="4">
    <source>
        <dbReference type="ARBA" id="ARBA00022801"/>
    </source>
</evidence>
<dbReference type="Gene3D" id="3.20.20.300">
    <property type="entry name" value="Glycoside hydrolase, family 3, N-terminal domain"/>
    <property type="match status" value="1"/>
</dbReference>
<feature type="chain" id="PRO_5031342243" description="beta-N-acetylhexosaminidase" evidence="6">
    <location>
        <begin position="29"/>
        <end position="384"/>
    </location>
</feature>
<evidence type="ECO:0000256" key="6">
    <source>
        <dbReference type="SAM" id="SignalP"/>
    </source>
</evidence>
<protein>
    <recommendedName>
        <fullName evidence="3">beta-N-acetylhexosaminidase</fullName>
        <ecNumber evidence="3">3.2.1.52</ecNumber>
    </recommendedName>
</protein>
<proteinExistence type="inferred from homology"/>
<keyword evidence="9" id="KW-1185">Reference proteome</keyword>
<organism evidence="8 9">
    <name type="scientific">Arthrobacter wenxiniae</name>
    <dbReference type="NCBI Taxonomy" id="2713570"/>
    <lineage>
        <taxon>Bacteria</taxon>
        <taxon>Bacillati</taxon>
        <taxon>Actinomycetota</taxon>
        <taxon>Actinomycetes</taxon>
        <taxon>Micrococcales</taxon>
        <taxon>Micrococcaceae</taxon>
        <taxon>Arthrobacter</taxon>
    </lineage>
</organism>
<comment type="catalytic activity">
    <reaction evidence="1">
        <text>Hydrolysis of terminal non-reducing N-acetyl-D-hexosamine residues in N-acetyl-beta-D-hexosaminides.</text>
        <dbReference type="EC" id="3.2.1.52"/>
    </reaction>
</comment>
<gene>
    <name evidence="8" type="ORF">G6034_10285</name>
</gene>
<dbReference type="Pfam" id="PF00933">
    <property type="entry name" value="Glyco_hydro_3"/>
    <property type="match status" value="1"/>
</dbReference>
<dbReference type="InterPro" id="IPR017853">
    <property type="entry name" value="GH"/>
</dbReference>
<dbReference type="InterPro" id="IPR050226">
    <property type="entry name" value="NagZ_Beta-hexosaminidase"/>
</dbReference>
<dbReference type="SUPFAM" id="SSF51445">
    <property type="entry name" value="(Trans)glycosidases"/>
    <property type="match status" value="1"/>
</dbReference>
<dbReference type="AlphaFoldDB" id="A0A7Y7IH99"/>
<name>A0A7Y7IH99_9MICC</name>
<feature type="signal peptide" evidence="6">
    <location>
        <begin position="1"/>
        <end position="28"/>
    </location>
</feature>
<keyword evidence="4 8" id="KW-0378">Hydrolase</keyword>
<evidence type="ECO:0000256" key="3">
    <source>
        <dbReference type="ARBA" id="ARBA00012663"/>
    </source>
</evidence>
<dbReference type="Proteomes" id="UP000543556">
    <property type="component" value="Unassembled WGS sequence"/>
</dbReference>
<dbReference type="GO" id="GO:0009254">
    <property type="term" value="P:peptidoglycan turnover"/>
    <property type="evidence" value="ECO:0007669"/>
    <property type="project" value="TreeGrafter"/>
</dbReference>
<dbReference type="InterPro" id="IPR001764">
    <property type="entry name" value="Glyco_hydro_3_N"/>
</dbReference>
<comment type="caution">
    <text evidence="8">The sequence shown here is derived from an EMBL/GenBank/DDBJ whole genome shotgun (WGS) entry which is preliminary data.</text>
</comment>
<evidence type="ECO:0000259" key="7">
    <source>
        <dbReference type="Pfam" id="PF00933"/>
    </source>
</evidence>
<evidence type="ECO:0000313" key="8">
    <source>
        <dbReference type="EMBL" id="NVM95293.1"/>
    </source>
</evidence>
<dbReference type="PANTHER" id="PTHR30480">
    <property type="entry name" value="BETA-HEXOSAMINIDASE-RELATED"/>
    <property type="match status" value="1"/>
</dbReference>
<comment type="similarity">
    <text evidence="2">Belongs to the glycosyl hydrolase 3 family.</text>
</comment>
<dbReference type="EMBL" id="JAAMFM010000013">
    <property type="protein sequence ID" value="NVM95293.1"/>
    <property type="molecule type" value="Genomic_DNA"/>
</dbReference>